<dbReference type="Pfam" id="PF00416">
    <property type="entry name" value="Ribosomal_S13"/>
    <property type="match status" value="1"/>
</dbReference>
<dbReference type="InterPro" id="IPR010979">
    <property type="entry name" value="Ribosomal_uS13-like_H2TH"/>
</dbReference>
<dbReference type="EMBL" id="LGCL01000026">
    <property type="protein sequence ID" value="KPL76145.1"/>
    <property type="molecule type" value="Genomic_DNA"/>
</dbReference>
<evidence type="ECO:0000256" key="3">
    <source>
        <dbReference type="ARBA" id="ARBA00022884"/>
    </source>
</evidence>
<keyword evidence="11" id="KW-1185">Reference proteome</keyword>
<dbReference type="InterPro" id="IPR001892">
    <property type="entry name" value="Ribosomal_uS13"/>
</dbReference>
<dbReference type="GO" id="GO:0006412">
    <property type="term" value="P:translation"/>
    <property type="evidence" value="ECO:0007669"/>
    <property type="project" value="UniProtKB-UniRule"/>
</dbReference>
<dbReference type="InterPro" id="IPR027437">
    <property type="entry name" value="Rbsml_uS13_C"/>
</dbReference>
<dbReference type="PANTHER" id="PTHR10871:SF1">
    <property type="entry name" value="SMALL RIBOSOMAL SUBUNIT PROTEIN US13M"/>
    <property type="match status" value="1"/>
</dbReference>
<dbReference type="AlphaFoldDB" id="A0A0P6X761"/>
<evidence type="ECO:0000256" key="6">
    <source>
        <dbReference type="ARBA" id="ARBA00035166"/>
    </source>
</evidence>
<dbReference type="GO" id="GO:0000049">
    <property type="term" value="F:tRNA binding"/>
    <property type="evidence" value="ECO:0007669"/>
    <property type="project" value="UniProtKB-UniRule"/>
</dbReference>
<dbReference type="HAMAP" id="MF_01315">
    <property type="entry name" value="Ribosomal_uS13"/>
    <property type="match status" value="1"/>
</dbReference>
<comment type="subunit">
    <text evidence="7">Part of the 30S ribosomal subunit. Forms a loose heterodimer with protein S19. Forms two bridges to the 50S subunit in the 70S ribosome.</text>
</comment>
<feature type="compositionally biased region" description="Basic residues" evidence="9">
    <location>
        <begin position="120"/>
        <end position="129"/>
    </location>
</feature>
<dbReference type="GO" id="GO:0019843">
    <property type="term" value="F:rRNA binding"/>
    <property type="evidence" value="ECO:0007669"/>
    <property type="project" value="UniProtKB-UniRule"/>
</dbReference>
<feature type="compositionally biased region" description="Basic residues" evidence="9">
    <location>
        <begin position="105"/>
        <end position="114"/>
    </location>
</feature>
<gene>
    <name evidence="7" type="primary">rpsM</name>
    <name evidence="10" type="ORF">ADN00_12485</name>
</gene>
<evidence type="ECO:0000256" key="8">
    <source>
        <dbReference type="RuleBase" id="RU003830"/>
    </source>
</evidence>
<sequence length="129" mass="14736">MARIEGVDLPRNKRIDVALTYIFGIGPTRAKTILEATDVAPEIRVKDLDENQANALREYIAKSYKVEGDLRREVQMNIKRLIEIGCYRGLRHRRNLPLNGQRTRTNARTRKGPKKTVAGRGRRRGAAKK</sequence>
<dbReference type="OrthoDB" id="9803610at2"/>
<protein>
    <recommendedName>
        <fullName evidence="6 7">Small ribosomal subunit protein uS13</fullName>
    </recommendedName>
</protein>
<dbReference type="STRING" id="1134406.ADN00_12485"/>
<dbReference type="Proteomes" id="UP000050417">
    <property type="component" value="Unassembled WGS sequence"/>
</dbReference>
<proteinExistence type="inferred from homology"/>
<evidence type="ECO:0000256" key="5">
    <source>
        <dbReference type="ARBA" id="ARBA00023274"/>
    </source>
</evidence>
<evidence type="ECO:0000256" key="2">
    <source>
        <dbReference type="ARBA" id="ARBA00022730"/>
    </source>
</evidence>
<evidence type="ECO:0000256" key="9">
    <source>
        <dbReference type="SAM" id="MobiDB-lite"/>
    </source>
</evidence>
<dbReference type="Gene3D" id="4.10.910.10">
    <property type="entry name" value="30s ribosomal protein s13, domain 2"/>
    <property type="match status" value="1"/>
</dbReference>
<dbReference type="GO" id="GO:0003735">
    <property type="term" value="F:structural constituent of ribosome"/>
    <property type="evidence" value="ECO:0007669"/>
    <property type="project" value="InterPro"/>
</dbReference>
<evidence type="ECO:0000256" key="1">
    <source>
        <dbReference type="ARBA" id="ARBA00008080"/>
    </source>
</evidence>
<keyword evidence="2 7" id="KW-0699">rRNA-binding</keyword>
<evidence type="ECO:0000313" key="11">
    <source>
        <dbReference type="Proteomes" id="UP000050417"/>
    </source>
</evidence>
<dbReference type="PATRIC" id="fig|1134406.4.peg.3978"/>
<organism evidence="10 11">
    <name type="scientific">Ornatilinea apprima</name>
    <dbReference type="NCBI Taxonomy" id="1134406"/>
    <lineage>
        <taxon>Bacteria</taxon>
        <taxon>Bacillati</taxon>
        <taxon>Chloroflexota</taxon>
        <taxon>Anaerolineae</taxon>
        <taxon>Anaerolineales</taxon>
        <taxon>Anaerolineaceae</taxon>
        <taxon>Ornatilinea</taxon>
    </lineage>
</organism>
<comment type="similarity">
    <text evidence="1 7 8">Belongs to the universal ribosomal protein uS13 family.</text>
</comment>
<dbReference type="GO" id="GO:0015935">
    <property type="term" value="C:small ribosomal subunit"/>
    <property type="evidence" value="ECO:0007669"/>
    <property type="project" value="TreeGrafter"/>
</dbReference>
<dbReference type="PANTHER" id="PTHR10871">
    <property type="entry name" value="30S RIBOSOMAL PROTEIN S13/40S RIBOSOMAL PROTEIN S18"/>
    <property type="match status" value="1"/>
</dbReference>
<dbReference type="InterPro" id="IPR019980">
    <property type="entry name" value="Ribosomal_uS13_bac-type"/>
</dbReference>
<dbReference type="FunFam" id="1.10.8.50:FF:000001">
    <property type="entry name" value="30S ribosomal protein S13"/>
    <property type="match status" value="1"/>
</dbReference>
<feature type="region of interest" description="Disordered" evidence="9">
    <location>
        <begin position="95"/>
        <end position="129"/>
    </location>
</feature>
<evidence type="ECO:0000313" key="10">
    <source>
        <dbReference type="EMBL" id="KPL76145.1"/>
    </source>
</evidence>
<dbReference type="PROSITE" id="PS00646">
    <property type="entry name" value="RIBOSOMAL_S13_1"/>
    <property type="match status" value="1"/>
</dbReference>
<dbReference type="FunFam" id="4.10.910.10:FF:000001">
    <property type="entry name" value="30S ribosomal protein S13"/>
    <property type="match status" value="1"/>
</dbReference>
<keyword evidence="5 7" id="KW-0687">Ribonucleoprotein</keyword>
<keyword evidence="7" id="KW-0820">tRNA-binding</keyword>
<dbReference type="SUPFAM" id="SSF46946">
    <property type="entry name" value="S13-like H2TH domain"/>
    <property type="match status" value="1"/>
</dbReference>
<dbReference type="PIRSF" id="PIRSF002134">
    <property type="entry name" value="Ribosomal_S13"/>
    <property type="match status" value="1"/>
</dbReference>
<dbReference type="RefSeq" id="WP_075063347.1">
    <property type="nucleotide sequence ID" value="NZ_LGCL01000026.1"/>
</dbReference>
<keyword evidence="3 7" id="KW-0694">RNA-binding</keyword>
<comment type="caution">
    <text evidence="10">The sequence shown here is derived from an EMBL/GenBank/DDBJ whole genome shotgun (WGS) entry which is preliminary data.</text>
</comment>
<comment type="function">
    <text evidence="7">Located at the top of the head of the 30S subunit, it contacts several helices of the 16S rRNA. In the 70S ribosome it contacts the 23S rRNA (bridge B1a) and protein L5 of the 50S subunit (bridge B1b), connecting the 2 subunits; these bridges are implicated in subunit movement. Contacts the tRNAs in the A and P-sites.</text>
</comment>
<accession>A0A0P6X761</accession>
<evidence type="ECO:0000256" key="7">
    <source>
        <dbReference type="HAMAP-Rule" id="MF_01315"/>
    </source>
</evidence>
<reference evidence="10 11" key="1">
    <citation type="submission" date="2015-07" db="EMBL/GenBank/DDBJ databases">
        <title>Genome sequence of Ornatilinea apprima DSM 23815.</title>
        <authorList>
            <person name="Hemp J."/>
            <person name="Ward L.M."/>
            <person name="Pace L.A."/>
            <person name="Fischer W.W."/>
        </authorList>
    </citation>
    <scope>NUCLEOTIDE SEQUENCE [LARGE SCALE GENOMIC DNA]</scope>
    <source>
        <strain evidence="10 11">P3M-1</strain>
    </source>
</reference>
<dbReference type="PROSITE" id="PS50159">
    <property type="entry name" value="RIBOSOMAL_S13_2"/>
    <property type="match status" value="1"/>
</dbReference>
<keyword evidence="4 7" id="KW-0689">Ribosomal protein</keyword>
<name>A0A0P6X761_9CHLR</name>
<dbReference type="InterPro" id="IPR018269">
    <property type="entry name" value="Ribosomal_uS13_CS"/>
</dbReference>
<dbReference type="NCBIfam" id="TIGR03631">
    <property type="entry name" value="uS13_bact"/>
    <property type="match status" value="1"/>
</dbReference>
<dbReference type="GO" id="GO:0005829">
    <property type="term" value="C:cytosol"/>
    <property type="evidence" value="ECO:0007669"/>
    <property type="project" value="TreeGrafter"/>
</dbReference>
<dbReference type="Gene3D" id="1.10.8.50">
    <property type="match status" value="1"/>
</dbReference>
<evidence type="ECO:0000256" key="4">
    <source>
        <dbReference type="ARBA" id="ARBA00022980"/>
    </source>
</evidence>